<evidence type="ECO:0000313" key="2">
    <source>
        <dbReference type="Proteomes" id="UP001497444"/>
    </source>
</evidence>
<dbReference type="EMBL" id="CAXAQS010000551">
    <property type="protein sequence ID" value="CAK9252089.1"/>
    <property type="molecule type" value="Genomic_DNA"/>
</dbReference>
<gene>
    <name evidence="1" type="ORF">CSSPJE1EN1_LOCUS27467</name>
</gene>
<reference evidence="1" key="1">
    <citation type="submission" date="2024-02" db="EMBL/GenBank/DDBJ databases">
        <authorList>
            <consortium name="ELIXIR-Norway"/>
            <consortium name="Elixir Norway"/>
        </authorList>
    </citation>
    <scope>NUCLEOTIDE SEQUENCE</scope>
</reference>
<organism evidence="1 2">
    <name type="scientific">Sphagnum jensenii</name>
    <dbReference type="NCBI Taxonomy" id="128206"/>
    <lineage>
        <taxon>Eukaryota</taxon>
        <taxon>Viridiplantae</taxon>
        <taxon>Streptophyta</taxon>
        <taxon>Embryophyta</taxon>
        <taxon>Bryophyta</taxon>
        <taxon>Sphagnophytina</taxon>
        <taxon>Sphagnopsida</taxon>
        <taxon>Sphagnales</taxon>
        <taxon>Sphagnaceae</taxon>
        <taxon>Sphagnum</taxon>
    </lineage>
</organism>
<keyword evidence="2" id="KW-1185">Reference proteome</keyword>
<sequence>MSQWEVGKDDHWRQPSCDPPSLHGEFAYASLPTSRHLVGSLSMAESVDTWLVFFPPLMSALFGRKVRGTEGASREPCAGGSKDPLAIDEISLLVGEEARVLPPPLRFSLLHLNLPRPCHVSCLAF</sequence>
<proteinExistence type="predicted"/>
<accession>A0ABP0VCI6</accession>
<comment type="caution">
    <text evidence="1">The sequence shown here is derived from an EMBL/GenBank/DDBJ whole genome shotgun (WGS) entry which is preliminary data.</text>
</comment>
<evidence type="ECO:0000313" key="1">
    <source>
        <dbReference type="EMBL" id="CAK9252089.1"/>
    </source>
</evidence>
<protein>
    <submittedName>
        <fullName evidence="1">Uncharacterized protein</fullName>
    </submittedName>
</protein>
<name>A0ABP0VCI6_9BRYO</name>
<dbReference type="Proteomes" id="UP001497444">
    <property type="component" value="Unassembled WGS sequence"/>
</dbReference>